<organism evidence="2 3">
    <name type="scientific">Falsiroseomonas stagni DSM 19981</name>
    <dbReference type="NCBI Taxonomy" id="1123062"/>
    <lineage>
        <taxon>Bacteria</taxon>
        <taxon>Pseudomonadati</taxon>
        <taxon>Pseudomonadota</taxon>
        <taxon>Alphaproteobacteria</taxon>
        <taxon>Acetobacterales</taxon>
        <taxon>Roseomonadaceae</taxon>
        <taxon>Falsiroseomonas</taxon>
    </lineage>
</organism>
<dbReference type="GO" id="GO:0003964">
    <property type="term" value="F:RNA-directed DNA polymerase activity"/>
    <property type="evidence" value="ECO:0007669"/>
    <property type="project" value="UniProtKB-KW"/>
</dbReference>
<proteinExistence type="predicted"/>
<reference evidence="2 3" key="1">
    <citation type="submission" date="2016-10" db="EMBL/GenBank/DDBJ databases">
        <authorList>
            <person name="de Groot N.N."/>
        </authorList>
    </citation>
    <scope>NUCLEOTIDE SEQUENCE [LARGE SCALE GENOMIC DNA]</scope>
    <source>
        <strain evidence="2 3">DSM 19981</strain>
    </source>
</reference>
<gene>
    <name evidence="2" type="ORF">SAMN02745775_103407</name>
</gene>
<dbReference type="PROSITE" id="PS50878">
    <property type="entry name" value="RT_POL"/>
    <property type="match status" value="1"/>
</dbReference>
<keyword evidence="2" id="KW-0695">RNA-directed DNA polymerase</keyword>
<keyword evidence="2" id="KW-0548">Nucleotidyltransferase</keyword>
<dbReference type="CDD" id="cd01646">
    <property type="entry name" value="RT_Bac_retron_I"/>
    <property type="match status" value="1"/>
</dbReference>
<dbReference type="Proteomes" id="UP000199473">
    <property type="component" value="Unassembled WGS sequence"/>
</dbReference>
<accession>A0A1I4AF39</accession>
<dbReference type="InterPro" id="IPR000477">
    <property type="entry name" value="RT_dom"/>
</dbReference>
<feature type="domain" description="Reverse transcriptase" evidence="1">
    <location>
        <begin position="1"/>
        <end position="221"/>
    </location>
</feature>
<dbReference type="EMBL" id="FOSQ01000003">
    <property type="protein sequence ID" value="SFK54964.1"/>
    <property type="molecule type" value="Genomic_DNA"/>
</dbReference>
<keyword evidence="2" id="KW-0808">Transferase</keyword>
<dbReference type="AlphaFoldDB" id="A0A1I4AF39"/>
<sequence length="470" mass="52942">MLSIVNPINQLHVSDLIGKNWLEIKKRIARSTISEFDPQIVLVGNTRAVTGVNFDGVARRRAEILGAYGRYVRTDVARFYPSIYTHAIPWAILGKEYVKANQNNSDFKTSFGNLLDKAVAAGQQGQTVGIPIGPDTSRIVSELIASEVEAIAHTQIRNLEHRAVRYVDDMLIGLHETETPSAVLSALSNALYEFELELNADKTSTHGIGASHSPEWIHYIRTFDLNQKKSRQRDDLDSYFEQIFHLADSHPKDNVVLFAAKRAASFTVDQTNMSHLVRWLLYAARRAPSCLSFIVEHLSAISVEDFMSDNEIKAYILQQLPRKAEAVHTHEVAWLLFWAREMRLSLPSTVMGKITDLRSSVVAMLTLDLMQNNLIAGEIDISAWRASATAEGLRSGLWLVAYEATKREWWPMRQASGFVSGHQFFGDIWERNIYFYDPAKKIRSKSNSSFSLNIDSGSGFSFGSYPDVRL</sequence>
<evidence type="ECO:0000313" key="2">
    <source>
        <dbReference type="EMBL" id="SFK54964.1"/>
    </source>
</evidence>
<evidence type="ECO:0000259" key="1">
    <source>
        <dbReference type="PROSITE" id="PS50878"/>
    </source>
</evidence>
<protein>
    <submittedName>
        <fullName evidence="2">Reverse transcriptase (RNA-dependent DNA polymerase)</fullName>
    </submittedName>
</protein>
<name>A0A1I4AF39_9PROT</name>
<evidence type="ECO:0000313" key="3">
    <source>
        <dbReference type="Proteomes" id="UP000199473"/>
    </source>
</evidence>
<keyword evidence="3" id="KW-1185">Reference proteome</keyword>
<dbReference type="STRING" id="1123062.SAMN02745775_103407"/>